<dbReference type="EMBL" id="HG996469">
    <property type="protein sequence ID" value="CAG1840824.1"/>
    <property type="molecule type" value="Genomic_DNA"/>
</dbReference>
<dbReference type="InParanoid" id="A0A804IJK9"/>
<accession>A0A804IJK9</accession>
<dbReference type="SMART" id="SM00360">
    <property type="entry name" value="RRM"/>
    <property type="match status" value="4"/>
</dbReference>
<dbReference type="SUPFAM" id="SSF54928">
    <property type="entry name" value="RNA-binding domain, RBD"/>
    <property type="match status" value="2"/>
</dbReference>
<evidence type="ECO:0000259" key="3">
    <source>
        <dbReference type="PROSITE" id="PS50102"/>
    </source>
</evidence>
<evidence type="ECO:0000313" key="4">
    <source>
        <dbReference type="EMBL" id="CAG1840824.1"/>
    </source>
</evidence>
<keyword evidence="1 2" id="KW-0694">RNA-binding</keyword>
<sequence length="463" mass="51309">MGDMAAAAATLHPDEMNAAAAPTSLHLPPFPTLYIGDLHPAVTDAELIYAFTRFGTVASARVCRDRASGTSLGYAYLNYLSFSDAEKALKAMNHSLLHGRPMRIMWSQRNPMSRKNGIGNLFVKNLEISVSGTVLEDLFAVYGTVESCKVAIDGSGRSRGFGFVQMDSEEAAQLAIKALNGVILPGSSKKLCVTKFVKKSERQALPEGPSGTNLYIKNLDWDITDDVLRQRFSAYGNISSAVVMKDRGGKSRGFGFVDFESPEAAKNALENLNGSDLGSKSLYVRYAQKRSERDKLLRLRFAGRPEHKFTKIQGSTVFVKNLERSIDNAALRRLFSESGMVLRTKVIYDKNGLSRGFGFVCFSSAEEANEAVQRFNGNMFYSRRLYVTIAQNKEDRQKNLQLQFANFKIVPVQHAVSHDSIPAAYHVPNYDWFQNQMHINGNGHYGNVNDGSNSSRGARMTLY</sequence>
<dbReference type="GO" id="GO:0005829">
    <property type="term" value="C:cytosol"/>
    <property type="evidence" value="ECO:0000318"/>
    <property type="project" value="GO_Central"/>
</dbReference>
<dbReference type="PROSITE" id="PS50102">
    <property type="entry name" value="RRM"/>
    <property type="match status" value="4"/>
</dbReference>
<evidence type="ECO:0000313" key="5">
    <source>
        <dbReference type="EnsemblPlants" id="Ma04_p00800.1"/>
    </source>
</evidence>
<feature type="domain" description="RRM" evidence="3">
    <location>
        <begin position="119"/>
        <end position="198"/>
    </location>
</feature>
<feature type="domain" description="RRM" evidence="3">
    <location>
        <begin position="31"/>
        <end position="109"/>
    </location>
</feature>
<dbReference type="InterPro" id="IPR012677">
    <property type="entry name" value="Nucleotide-bd_a/b_plait_sf"/>
</dbReference>
<dbReference type="InterPro" id="IPR035979">
    <property type="entry name" value="RBD_domain_sf"/>
</dbReference>
<dbReference type="GO" id="GO:0003730">
    <property type="term" value="F:mRNA 3'-UTR binding"/>
    <property type="evidence" value="ECO:0000318"/>
    <property type="project" value="GO_Central"/>
</dbReference>
<dbReference type="Proteomes" id="UP000012960">
    <property type="component" value="Unplaced"/>
</dbReference>
<dbReference type="InterPro" id="IPR000504">
    <property type="entry name" value="RRM_dom"/>
</dbReference>
<dbReference type="Gramene" id="Ma04_t00800.1">
    <property type="protein sequence ID" value="Ma04_p00800.1"/>
    <property type="gene ID" value="Ma04_g00800"/>
</dbReference>
<dbReference type="PANTHER" id="PTHR48025:SF1">
    <property type="entry name" value="RRM DOMAIN-CONTAINING PROTEIN"/>
    <property type="match status" value="1"/>
</dbReference>
<organism evidence="5 6">
    <name type="scientific">Musa acuminata subsp. malaccensis</name>
    <name type="common">Wild banana</name>
    <name type="synonym">Musa malaccensis</name>
    <dbReference type="NCBI Taxonomy" id="214687"/>
    <lineage>
        <taxon>Eukaryota</taxon>
        <taxon>Viridiplantae</taxon>
        <taxon>Streptophyta</taxon>
        <taxon>Embryophyta</taxon>
        <taxon>Tracheophyta</taxon>
        <taxon>Spermatophyta</taxon>
        <taxon>Magnoliopsida</taxon>
        <taxon>Liliopsida</taxon>
        <taxon>Zingiberales</taxon>
        <taxon>Musaceae</taxon>
        <taxon>Musa</taxon>
    </lineage>
</organism>
<name>A0A804IJK9_MUSAM</name>
<dbReference type="GO" id="GO:0008143">
    <property type="term" value="F:poly(A) binding"/>
    <property type="evidence" value="ECO:0000318"/>
    <property type="project" value="GO_Central"/>
</dbReference>
<dbReference type="PANTHER" id="PTHR48025">
    <property type="entry name" value="OS02G0815200 PROTEIN"/>
    <property type="match status" value="1"/>
</dbReference>
<evidence type="ECO:0000256" key="1">
    <source>
        <dbReference type="ARBA" id="ARBA00022884"/>
    </source>
</evidence>
<dbReference type="Gene3D" id="3.30.70.330">
    <property type="match status" value="4"/>
</dbReference>
<evidence type="ECO:0000256" key="2">
    <source>
        <dbReference type="PROSITE-ProRule" id="PRU00176"/>
    </source>
</evidence>
<dbReference type="Pfam" id="PF00076">
    <property type="entry name" value="RRM_1"/>
    <property type="match status" value="4"/>
</dbReference>
<feature type="domain" description="RRM" evidence="3">
    <location>
        <begin position="315"/>
        <end position="392"/>
    </location>
</feature>
<dbReference type="GO" id="GO:1990904">
    <property type="term" value="C:ribonucleoprotein complex"/>
    <property type="evidence" value="ECO:0000318"/>
    <property type="project" value="GO_Central"/>
</dbReference>
<dbReference type="GO" id="GO:0005634">
    <property type="term" value="C:nucleus"/>
    <property type="evidence" value="ECO:0000318"/>
    <property type="project" value="GO_Central"/>
</dbReference>
<feature type="domain" description="RRM" evidence="3">
    <location>
        <begin position="212"/>
        <end position="289"/>
    </location>
</feature>
<dbReference type="GO" id="GO:0008266">
    <property type="term" value="F:poly(U) RNA binding"/>
    <property type="evidence" value="ECO:0000318"/>
    <property type="project" value="GO_Central"/>
</dbReference>
<dbReference type="EnsemblPlants" id="Ma04_t00800.1">
    <property type="protein sequence ID" value="Ma04_p00800.1"/>
    <property type="gene ID" value="Ma04_g00800"/>
</dbReference>
<keyword evidence="6" id="KW-1185">Reference proteome</keyword>
<dbReference type="AlphaFoldDB" id="A0A804IJK9"/>
<reference evidence="4" key="1">
    <citation type="submission" date="2021-03" db="EMBL/GenBank/DDBJ databases">
        <authorList>
            <consortium name="Genoscope - CEA"/>
            <person name="William W."/>
        </authorList>
    </citation>
    <scope>NUCLEOTIDE SEQUENCE</scope>
    <source>
        <strain evidence="4">Doubled-haploid Pahang</strain>
    </source>
</reference>
<gene>
    <name evidence="4" type="ORF">GSMUA_106180.1</name>
</gene>
<dbReference type="InterPro" id="IPR050502">
    <property type="entry name" value="Euk_RNA-bind_prot"/>
</dbReference>
<proteinExistence type="predicted"/>
<reference evidence="5" key="2">
    <citation type="submission" date="2021-05" db="UniProtKB">
        <authorList>
            <consortium name="EnsemblPlants"/>
        </authorList>
    </citation>
    <scope>IDENTIFICATION</scope>
    <source>
        <strain evidence="5">subsp. malaccensis</strain>
    </source>
</reference>
<evidence type="ECO:0000313" key="6">
    <source>
        <dbReference type="Proteomes" id="UP000012960"/>
    </source>
</evidence>
<dbReference type="OMA" id="HPCNAGI"/>
<protein>
    <submittedName>
        <fullName evidence="4">(wild Malaysian banana) hypothetical protein</fullName>
    </submittedName>
</protein>